<evidence type="ECO:0000256" key="8">
    <source>
        <dbReference type="PROSITE-ProRule" id="PRU00169"/>
    </source>
</evidence>
<dbReference type="InterPro" id="IPR000014">
    <property type="entry name" value="PAS"/>
</dbReference>
<evidence type="ECO:0000313" key="12">
    <source>
        <dbReference type="EMBL" id="BCL60581.1"/>
    </source>
</evidence>
<feature type="domain" description="Response regulatory" evidence="10">
    <location>
        <begin position="6"/>
        <end position="120"/>
    </location>
</feature>
<evidence type="ECO:0000256" key="2">
    <source>
        <dbReference type="ARBA" id="ARBA00012438"/>
    </source>
</evidence>
<dbReference type="SMART" id="SM00448">
    <property type="entry name" value="REC"/>
    <property type="match status" value="2"/>
</dbReference>
<dbReference type="InterPro" id="IPR003594">
    <property type="entry name" value="HATPase_dom"/>
</dbReference>
<dbReference type="Pfam" id="PF02518">
    <property type="entry name" value="HATPase_c"/>
    <property type="match status" value="1"/>
</dbReference>
<feature type="domain" description="Response regulatory" evidence="10">
    <location>
        <begin position="518"/>
        <end position="633"/>
    </location>
</feature>
<evidence type="ECO:0000256" key="4">
    <source>
        <dbReference type="ARBA" id="ARBA00022741"/>
    </source>
</evidence>
<feature type="modified residue" description="4-aspartylphosphate" evidence="8">
    <location>
        <position position="567"/>
    </location>
</feature>
<keyword evidence="7" id="KW-0902">Two-component regulatory system</keyword>
<reference evidence="12" key="1">
    <citation type="submission" date="2020-09" db="EMBL/GenBank/DDBJ databases">
        <title>Desulfogranum mesoprofundum gen. nov., sp. nov., a novel mesophilic, sulfate-reducing chemolithoautotroph isolated from a deep-sea hydrothermal vent chimney in the Suiyo Seamount.</title>
        <authorList>
            <person name="Hashimoto Y."/>
            <person name="Nakagawa S."/>
        </authorList>
    </citation>
    <scope>NUCLEOTIDE SEQUENCE</scope>
    <source>
        <strain evidence="12">KT2</strain>
    </source>
</reference>
<feature type="domain" description="PAS" evidence="11">
    <location>
        <begin position="147"/>
        <end position="176"/>
    </location>
</feature>
<evidence type="ECO:0000256" key="7">
    <source>
        <dbReference type="ARBA" id="ARBA00023012"/>
    </source>
</evidence>
<dbReference type="GO" id="GO:0000155">
    <property type="term" value="F:phosphorelay sensor kinase activity"/>
    <property type="evidence" value="ECO:0007669"/>
    <property type="project" value="InterPro"/>
</dbReference>
<dbReference type="Pfam" id="PF13426">
    <property type="entry name" value="PAS_9"/>
    <property type="match status" value="1"/>
</dbReference>
<dbReference type="EMBL" id="AP024086">
    <property type="protein sequence ID" value="BCL60581.1"/>
    <property type="molecule type" value="Genomic_DNA"/>
</dbReference>
<dbReference type="InterPro" id="IPR001789">
    <property type="entry name" value="Sig_transdc_resp-reg_receiver"/>
</dbReference>
<keyword evidence="4" id="KW-0547">Nucleotide-binding</keyword>
<feature type="modified residue" description="4-aspartylphosphate" evidence="8">
    <location>
        <position position="55"/>
    </location>
</feature>
<dbReference type="SMART" id="SM00091">
    <property type="entry name" value="PAS"/>
    <property type="match status" value="1"/>
</dbReference>
<dbReference type="KEGG" id="dbk:DGMP_12740"/>
<dbReference type="Pfam" id="PF00512">
    <property type="entry name" value="HisKA"/>
    <property type="match status" value="1"/>
</dbReference>
<keyword evidence="8" id="KW-0597">Phosphoprotein</keyword>
<keyword evidence="13" id="KW-1185">Reference proteome</keyword>
<keyword evidence="3" id="KW-0808">Transferase</keyword>
<dbReference type="SMART" id="SM00086">
    <property type="entry name" value="PAC"/>
    <property type="match status" value="1"/>
</dbReference>
<evidence type="ECO:0000256" key="3">
    <source>
        <dbReference type="ARBA" id="ARBA00022679"/>
    </source>
</evidence>
<dbReference type="PROSITE" id="PS50112">
    <property type="entry name" value="PAS"/>
    <property type="match status" value="1"/>
</dbReference>
<feature type="domain" description="Histidine kinase" evidence="9">
    <location>
        <begin position="271"/>
        <end position="496"/>
    </location>
</feature>
<dbReference type="InterPro" id="IPR005467">
    <property type="entry name" value="His_kinase_dom"/>
</dbReference>
<evidence type="ECO:0000313" key="13">
    <source>
        <dbReference type="Proteomes" id="UP000826725"/>
    </source>
</evidence>
<sequence length="638" mass="71650">MNDVKRILLVDDEPHFCHSLAEVLRCNGYHVSLALEGRQALALLKKEVFDLLLLDVDLPDMPGYRIMEKLTGENRDVSTIMLTGFARVETAVEAMKLGAYDYLRKPLDYELLFNTMNKAVERSRLLHDLALSKEREKLLIDASWEGIVIHSEGRLLDANKQFTDMFGYDPKELRGQLFREKILLESGKDHGFSGNICRLEEEGELTGIRRDGSRFPVEVNCRRMKYRGKIVQVCAIRDITERVLAEQEKIELEKRLAVSSKMETLGLMAGSVAHDLNNILSGLVTMPELLLLELGREHSLSEYVKIIHETGREAASVVSDLLTIARGATIEKKVCDLNLLLRKFLRVFRERGDEHFEGITIVERYEAGPLNSYCSEVHLGKVIMNLVSNAAEELKGKGTIELRTDRVVLSSTRSGYEKIPPGIYNVLSVQDNGSGILAGDRGKIFEPFYSKKKMGKSGTGLGLSIVWNAIHDHDGFIDLISSEEGTCFDLYIPATEDRIEQRSKVVAYDAQIKGSREKILVVDDQEKQRKIASSLLRYLGYRADAVGSGEEAVEYIRHNSVDLVLLDMILERGMNGRETYERIIQVKPGQRAIIASGFAQNEEVHKTLSLGASRFIKKPYTLEQLGGAVKLALSHSPP</sequence>
<evidence type="ECO:0000256" key="1">
    <source>
        <dbReference type="ARBA" id="ARBA00000085"/>
    </source>
</evidence>
<organism evidence="12 13">
    <name type="scientific">Desulfomarina profundi</name>
    <dbReference type="NCBI Taxonomy" id="2772557"/>
    <lineage>
        <taxon>Bacteria</taxon>
        <taxon>Pseudomonadati</taxon>
        <taxon>Thermodesulfobacteriota</taxon>
        <taxon>Desulfobulbia</taxon>
        <taxon>Desulfobulbales</taxon>
        <taxon>Desulfobulbaceae</taxon>
        <taxon>Desulfomarina</taxon>
    </lineage>
</organism>
<dbReference type="CDD" id="cd00130">
    <property type="entry name" value="PAS"/>
    <property type="match status" value="1"/>
</dbReference>
<keyword evidence="6" id="KW-0067">ATP-binding</keyword>
<dbReference type="EC" id="2.7.13.3" evidence="2"/>
<dbReference type="PANTHER" id="PTHR43065">
    <property type="entry name" value="SENSOR HISTIDINE KINASE"/>
    <property type="match status" value="1"/>
</dbReference>
<comment type="catalytic activity">
    <reaction evidence="1">
        <text>ATP + protein L-histidine = ADP + protein N-phospho-L-histidine.</text>
        <dbReference type="EC" id="2.7.13.3"/>
    </reaction>
</comment>
<dbReference type="PROSITE" id="PS50109">
    <property type="entry name" value="HIS_KIN"/>
    <property type="match status" value="1"/>
</dbReference>
<dbReference type="Pfam" id="PF00072">
    <property type="entry name" value="Response_reg"/>
    <property type="match status" value="2"/>
</dbReference>
<dbReference type="NCBIfam" id="TIGR00229">
    <property type="entry name" value="sensory_box"/>
    <property type="match status" value="1"/>
</dbReference>
<dbReference type="SMART" id="SM00387">
    <property type="entry name" value="HATPase_c"/>
    <property type="match status" value="1"/>
</dbReference>
<dbReference type="AlphaFoldDB" id="A0A8D5FSH3"/>
<evidence type="ECO:0000259" key="11">
    <source>
        <dbReference type="PROSITE" id="PS50112"/>
    </source>
</evidence>
<dbReference type="CDD" id="cd00082">
    <property type="entry name" value="HisKA"/>
    <property type="match status" value="1"/>
</dbReference>
<dbReference type="SMART" id="SM00388">
    <property type="entry name" value="HisKA"/>
    <property type="match status" value="1"/>
</dbReference>
<evidence type="ECO:0000256" key="5">
    <source>
        <dbReference type="ARBA" id="ARBA00022777"/>
    </source>
</evidence>
<dbReference type="PROSITE" id="PS50110">
    <property type="entry name" value="RESPONSE_REGULATORY"/>
    <property type="match status" value="2"/>
</dbReference>
<dbReference type="InterPro" id="IPR003661">
    <property type="entry name" value="HisK_dim/P_dom"/>
</dbReference>
<name>A0A8D5FSH3_9BACT</name>
<dbReference type="RefSeq" id="WP_228856697.1">
    <property type="nucleotide sequence ID" value="NZ_AP024086.1"/>
</dbReference>
<keyword evidence="5 12" id="KW-0418">Kinase</keyword>
<proteinExistence type="predicted"/>
<dbReference type="CDD" id="cd00156">
    <property type="entry name" value="REC"/>
    <property type="match status" value="1"/>
</dbReference>
<dbReference type="PANTHER" id="PTHR43065:SF46">
    <property type="entry name" value="C4-DICARBOXYLATE TRANSPORT SENSOR PROTEIN DCTB"/>
    <property type="match status" value="1"/>
</dbReference>
<dbReference type="Proteomes" id="UP000826725">
    <property type="component" value="Chromosome"/>
</dbReference>
<evidence type="ECO:0000259" key="10">
    <source>
        <dbReference type="PROSITE" id="PS50110"/>
    </source>
</evidence>
<dbReference type="InterPro" id="IPR001610">
    <property type="entry name" value="PAC"/>
</dbReference>
<gene>
    <name evidence="12" type="ORF">DGMP_12740</name>
</gene>
<accession>A0A8D5FSH3</accession>
<evidence type="ECO:0000259" key="9">
    <source>
        <dbReference type="PROSITE" id="PS50109"/>
    </source>
</evidence>
<evidence type="ECO:0000256" key="6">
    <source>
        <dbReference type="ARBA" id="ARBA00022840"/>
    </source>
</evidence>
<protein>
    <recommendedName>
        <fullName evidence="2">histidine kinase</fullName>
        <ecNumber evidence="2">2.7.13.3</ecNumber>
    </recommendedName>
</protein>
<dbReference type="GO" id="GO:0005524">
    <property type="term" value="F:ATP binding"/>
    <property type="evidence" value="ECO:0007669"/>
    <property type="project" value="UniProtKB-KW"/>
</dbReference>